<reference evidence="1 2" key="1">
    <citation type="submission" date="2021-03" db="EMBL/GenBank/DDBJ databases">
        <title>First Case of infection caused by Chromobacterium haemolyticum derived from water in China.</title>
        <authorList>
            <person name="Chen J."/>
            <person name="Liu C."/>
        </authorList>
    </citation>
    <scope>NUCLEOTIDE SEQUENCE [LARGE SCALE GENOMIC DNA]</scope>
    <source>
        <strain evidence="1 2">WJ-5</strain>
    </source>
</reference>
<comment type="caution">
    <text evidence="1">The sequence shown here is derived from an EMBL/GenBank/DDBJ whole genome shotgun (WGS) entry which is preliminary data.</text>
</comment>
<sequence length="116" mass="12822">MHPYIRKDPLQIVQGCSFEQSWAWTAGDQPVDLTGARFELVAKGSASDSLVLIFLSTENGGISVQGNTITLKITAEQTKTYNWRAAVFDLRVTWPSGRIDLFMGGKFEVRPGVMAQ</sequence>
<proteinExistence type="predicted"/>
<dbReference type="EMBL" id="JAFLRD010000003">
    <property type="protein sequence ID" value="MBO0414747.1"/>
    <property type="molecule type" value="Genomic_DNA"/>
</dbReference>
<accession>A0ABS3GI70</accession>
<dbReference type="Proteomes" id="UP000664349">
    <property type="component" value="Unassembled WGS sequence"/>
</dbReference>
<protein>
    <submittedName>
        <fullName evidence="1">Uncharacterized protein</fullName>
    </submittedName>
</protein>
<keyword evidence="2" id="KW-1185">Reference proteome</keyword>
<gene>
    <name evidence="1" type="ORF">J1C50_04420</name>
</gene>
<evidence type="ECO:0000313" key="1">
    <source>
        <dbReference type="EMBL" id="MBO0414747.1"/>
    </source>
</evidence>
<dbReference type="RefSeq" id="WP_200122413.1">
    <property type="nucleotide sequence ID" value="NZ_JAEILV010000003.1"/>
</dbReference>
<organism evidence="1 2">
    <name type="scientific">Chromobacterium haemolyticum</name>
    <dbReference type="NCBI Taxonomy" id="394935"/>
    <lineage>
        <taxon>Bacteria</taxon>
        <taxon>Pseudomonadati</taxon>
        <taxon>Pseudomonadota</taxon>
        <taxon>Betaproteobacteria</taxon>
        <taxon>Neisseriales</taxon>
        <taxon>Chromobacteriaceae</taxon>
        <taxon>Chromobacterium</taxon>
    </lineage>
</organism>
<name>A0ABS3GI70_9NEIS</name>
<evidence type="ECO:0000313" key="2">
    <source>
        <dbReference type="Proteomes" id="UP000664349"/>
    </source>
</evidence>